<gene>
    <name evidence="1" type="ORF">HanXRQr2_Chr16g0766961</name>
</gene>
<dbReference type="GO" id="GO:0016071">
    <property type="term" value="P:mRNA metabolic process"/>
    <property type="evidence" value="ECO:0007669"/>
    <property type="project" value="UniProtKB-ARBA"/>
</dbReference>
<evidence type="ECO:0000313" key="2">
    <source>
        <dbReference type="Proteomes" id="UP000215914"/>
    </source>
</evidence>
<sequence length="128" mass="14273">MKPISRVGVLQAHDSLTNHPDNFKPHQLNQSHTNLNQKKNNRTEFFAGSAFVESPSPSSVPIPAFFSKNYGTAVPDDRDRTIEHRRLLGCGSGGDGGRRLWWWWRLWWKHVEGGCGGDEGGCGGCLLE</sequence>
<dbReference type="Proteomes" id="UP000215914">
    <property type="component" value="Unassembled WGS sequence"/>
</dbReference>
<dbReference type="Gramene" id="mRNA:HanXRQr2_Chr16g0766961">
    <property type="protein sequence ID" value="mRNA:HanXRQr2_Chr16g0766961"/>
    <property type="gene ID" value="HanXRQr2_Chr16g0766961"/>
</dbReference>
<reference evidence="1" key="2">
    <citation type="submission" date="2020-06" db="EMBL/GenBank/DDBJ databases">
        <title>Helianthus annuus Genome sequencing and assembly Release 2.</title>
        <authorList>
            <person name="Gouzy J."/>
            <person name="Langlade N."/>
            <person name="Munos S."/>
        </authorList>
    </citation>
    <scope>NUCLEOTIDE SEQUENCE</scope>
    <source>
        <tissue evidence="1">Leaves</tissue>
    </source>
</reference>
<keyword evidence="2" id="KW-1185">Reference proteome</keyword>
<organism evidence="1 2">
    <name type="scientific">Helianthus annuus</name>
    <name type="common">Common sunflower</name>
    <dbReference type="NCBI Taxonomy" id="4232"/>
    <lineage>
        <taxon>Eukaryota</taxon>
        <taxon>Viridiplantae</taxon>
        <taxon>Streptophyta</taxon>
        <taxon>Embryophyta</taxon>
        <taxon>Tracheophyta</taxon>
        <taxon>Spermatophyta</taxon>
        <taxon>Magnoliopsida</taxon>
        <taxon>eudicotyledons</taxon>
        <taxon>Gunneridae</taxon>
        <taxon>Pentapetalae</taxon>
        <taxon>asterids</taxon>
        <taxon>campanulids</taxon>
        <taxon>Asterales</taxon>
        <taxon>Asteraceae</taxon>
        <taxon>Asteroideae</taxon>
        <taxon>Heliantheae alliance</taxon>
        <taxon>Heliantheae</taxon>
        <taxon>Helianthus</taxon>
    </lineage>
</organism>
<dbReference type="InterPro" id="IPR028322">
    <property type="entry name" value="PNRC-like_rgn"/>
</dbReference>
<dbReference type="Pfam" id="PF15365">
    <property type="entry name" value="PNRC"/>
    <property type="match status" value="1"/>
</dbReference>
<accession>A0A9K3DW31</accession>
<proteinExistence type="predicted"/>
<reference evidence="1" key="1">
    <citation type="journal article" date="2017" name="Nature">
        <title>The sunflower genome provides insights into oil metabolism, flowering and Asterid evolution.</title>
        <authorList>
            <person name="Badouin H."/>
            <person name="Gouzy J."/>
            <person name="Grassa C.J."/>
            <person name="Murat F."/>
            <person name="Staton S.E."/>
            <person name="Cottret L."/>
            <person name="Lelandais-Briere C."/>
            <person name="Owens G.L."/>
            <person name="Carrere S."/>
            <person name="Mayjonade B."/>
            <person name="Legrand L."/>
            <person name="Gill N."/>
            <person name="Kane N.C."/>
            <person name="Bowers J.E."/>
            <person name="Hubner S."/>
            <person name="Bellec A."/>
            <person name="Berard A."/>
            <person name="Berges H."/>
            <person name="Blanchet N."/>
            <person name="Boniface M.C."/>
            <person name="Brunel D."/>
            <person name="Catrice O."/>
            <person name="Chaidir N."/>
            <person name="Claudel C."/>
            <person name="Donnadieu C."/>
            <person name="Faraut T."/>
            <person name="Fievet G."/>
            <person name="Helmstetter N."/>
            <person name="King M."/>
            <person name="Knapp S.J."/>
            <person name="Lai Z."/>
            <person name="Le Paslier M.C."/>
            <person name="Lippi Y."/>
            <person name="Lorenzon L."/>
            <person name="Mandel J.R."/>
            <person name="Marage G."/>
            <person name="Marchand G."/>
            <person name="Marquand E."/>
            <person name="Bret-Mestries E."/>
            <person name="Morien E."/>
            <person name="Nambeesan S."/>
            <person name="Nguyen T."/>
            <person name="Pegot-Espagnet P."/>
            <person name="Pouilly N."/>
            <person name="Raftis F."/>
            <person name="Sallet E."/>
            <person name="Schiex T."/>
            <person name="Thomas J."/>
            <person name="Vandecasteele C."/>
            <person name="Vares D."/>
            <person name="Vear F."/>
            <person name="Vautrin S."/>
            <person name="Crespi M."/>
            <person name="Mangin B."/>
            <person name="Burke J.M."/>
            <person name="Salse J."/>
            <person name="Munos S."/>
            <person name="Vincourt P."/>
            <person name="Rieseberg L.H."/>
            <person name="Langlade N.B."/>
        </authorList>
    </citation>
    <scope>NUCLEOTIDE SEQUENCE</scope>
    <source>
        <tissue evidence="1">Leaves</tissue>
    </source>
</reference>
<evidence type="ECO:0000313" key="1">
    <source>
        <dbReference type="EMBL" id="KAF5761597.1"/>
    </source>
</evidence>
<comment type="caution">
    <text evidence="1">The sequence shown here is derived from an EMBL/GenBank/DDBJ whole genome shotgun (WGS) entry which is preliminary data.</text>
</comment>
<dbReference type="EMBL" id="MNCJ02000331">
    <property type="protein sequence ID" value="KAF5761597.1"/>
    <property type="molecule type" value="Genomic_DNA"/>
</dbReference>
<name>A0A9K3DW31_HELAN</name>
<dbReference type="AlphaFoldDB" id="A0A9K3DW31"/>
<protein>
    <submittedName>
        <fullName evidence="1">Uncharacterized protein</fullName>
    </submittedName>
</protein>